<organism evidence="3 4">
    <name type="scientific">Deinococcus budaensis</name>
    <dbReference type="NCBI Taxonomy" id="1665626"/>
    <lineage>
        <taxon>Bacteria</taxon>
        <taxon>Thermotogati</taxon>
        <taxon>Deinococcota</taxon>
        <taxon>Deinococci</taxon>
        <taxon>Deinococcales</taxon>
        <taxon>Deinococcaceae</taxon>
        <taxon>Deinococcus</taxon>
    </lineage>
</organism>
<protein>
    <submittedName>
        <fullName evidence="3">Beta-lactamase class A</fullName>
        <ecNumber evidence="3">3.5.2.6</ecNumber>
    </submittedName>
</protein>
<keyword evidence="3" id="KW-0378">Hydrolase</keyword>
<feature type="domain" description="Beta-lactamase class A catalytic" evidence="2">
    <location>
        <begin position="25"/>
        <end position="247"/>
    </location>
</feature>
<dbReference type="EC" id="3.5.2.6" evidence="3"/>
<dbReference type="InterPro" id="IPR000871">
    <property type="entry name" value="Beta-lactam_class-A"/>
</dbReference>
<comment type="caution">
    <text evidence="3">The sequence shown here is derived from an EMBL/GenBank/DDBJ whole genome shotgun (WGS) entry which is preliminary data.</text>
</comment>
<dbReference type="RefSeq" id="WP_246363410.1">
    <property type="nucleotide sequence ID" value="NZ_JACHFN010000014.1"/>
</dbReference>
<evidence type="ECO:0000313" key="3">
    <source>
        <dbReference type="EMBL" id="MBB5235682.1"/>
    </source>
</evidence>
<sequence length="305" mass="32309">MTAPALTPAAWAATLRAHGYSGEVGLLVSDLTGRELYALNPDRVFPAASTIKVPLLVMALEEAQAGRLDLRGRVTLRAGDRVPGSGVLHELEAGLTLTWQDVLTLMVIVSDNTATNLLIGRLGLDQVGGWLEARGLGDTRLVGPLQLPPERRNAAQRRGERNRTSARDQVALLAALARGDLLDPGHTALALSILERQQLRDLLGRHVPRGADGEPLYRVASKSGELGGVHHDVGVLFTPRPLVVALLSEGGLDPREHPDNRDVGLLAACLWPLLAGLGEVLAPGPGSRPVPAPHPAPELAFQGDI</sequence>
<dbReference type="EMBL" id="JACHFN010000014">
    <property type="protein sequence ID" value="MBB5235682.1"/>
    <property type="molecule type" value="Genomic_DNA"/>
</dbReference>
<feature type="compositionally biased region" description="Pro residues" evidence="1">
    <location>
        <begin position="286"/>
        <end position="296"/>
    </location>
</feature>
<dbReference type="SUPFAM" id="SSF56601">
    <property type="entry name" value="beta-lactamase/transpeptidase-like"/>
    <property type="match status" value="1"/>
</dbReference>
<gene>
    <name evidence="3" type="ORF">HNQ09_003140</name>
</gene>
<name>A0A7W8GHF0_9DEIO</name>
<evidence type="ECO:0000256" key="1">
    <source>
        <dbReference type="SAM" id="MobiDB-lite"/>
    </source>
</evidence>
<accession>A0A7W8GHF0</accession>
<feature type="region of interest" description="Disordered" evidence="1">
    <location>
        <begin position="286"/>
        <end position="305"/>
    </location>
</feature>
<dbReference type="Pfam" id="PF13354">
    <property type="entry name" value="Beta-lactamase2"/>
    <property type="match status" value="1"/>
</dbReference>
<evidence type="ECO:0000313" key="4">
    <source>
        <dbReference type="Proteomes" id="UP000525389"/>
    </source>
</evidence>
<keyword evidence="4" id="KW-1185">Reference proteome</keyword>
<dbReference type="PANTHER" id="PTHR35333">
    <property type="entry name" value="BETA-LACTAMASE"/>
    <property type="match status" value="1"/>
</dbReference>
<reference evidence="3 4" key="1">
    <citation type="submission" date="2020-08" db="EMBL/GenBank/DDBJ databases">
        <title>Genomic Encyclopedia of Type Strains, Phase IV (KMG-IV): sequencing the most valuable type-strain genomes for metagenomic binning, comparative biology and taxonomic classification.</title>
        <authorList>
            <person name="Goeker M."/>
        </authorList>
    </citation>
    <scope>NUCLEOTIDE SEQUENCE [LARGE SCALE GENOMIC DNA]</scope>
    <source>
        <strain evidence="3 4">DSM 101791</strain>
    </source>
</reference>
<dbReference type="InterPro" id="IPR012338">
    <property type="entry name" value="Beta-lactam/transpept-like"/>
</dbReference>
<dbReference type="AlphaFoldDB" id="A0A7W8GHF0"/>
<dbReference type="InterPro" id="IPR045155">
    <property type="entry name" value="Beta-lactam_cat"/>
</dbReference>
<evidence type="ECO:0000259" key="2">
    <source>
        <dbReference type="Pfam" id="PF13354"/>
    </source>
</evidence>
<dbReference type="PANTHER" id="PTHR35333:SF4">
    <property type="entry name" value="SLR0121 PROTEIN"/>
    <property type="match status" value="1"/>
</dbReference>
<dbReference type="Proteomes" id="UP000525389">
    <property type="component" value="Unassembled WGS sequence"/>
</dbReference>
<dbReference type="GO" id="GO:0008800">
    <property type="term" value="F:beta-lactamase activity"/>
    <property type="evidence" value="ECO:0007669"/>
    <property type="project" value="UniProtKB-EC"/>
</dbReference>
<dbReference type="GO" id="GO:0030655">
    <property type="term" value="P:beta-lactam antibiotic catabolic process"/>
    <property type="evidence" value="ECO:0007669"/>
    <property type="project" value="InterPro"/>
</dbReference>
<dbReference type="Gene3D" id="3.40.710.10">
    <property type="entry name" value="DD-peptidase/beta-lactamase superfamily"/>
    <property type="match status" value="1"/>
</dbReference>
<dbReference type="GO" id="GO:0046677">
    <property type="term" value="P:response to antibiotic"/>
    <property type="evidence" value="ECO:0007669"/>
    <property type="project" value="InterPro"/>
</dbReference>
<proteinExistence type="predicted"/>